<dbReference type="SUPFAM" id="SSF51735">
    <property type="entry name" value="NAD(P)-binding Rossmann-fold domains"/>
    <property type="match status" value="1"/>
</dbReference>
<sequence length="269" mass="27514">MDLQLTGKRALVTGSSSGIGSGIAQELAAEGVLVVVHGRNVERANAVAEKITAAGGKAAVAIGDLSTNEGAAAVAEAALAAFGGIDILVNNAGGSFDTPDPSFFSVSPEAMMATYQGNTIAAFRLIQALAPAMKERGWGRIINIATAAAVTPTSAQPDYGPAKAAMVNMSLGLSKTLRMTGVTVNCVSPGMIRTEGLMEFLGNFAQKRGWGDDVPKAEEYFVKGTGQTVGRVGEVTDIAYGVLMLASPRADIINGTNFHVDAGISPAIN</sequence>
<dbReference type="PRINTS" id="PR00080">
    <property type="entry name" value="SDRFAMILY"/>
</dbReference>
<proteinExistence type="inferred from homology"/>
<dbReference type="AlphaFoldDB" id="A0A6J7S7U3"/>
<dbReference type="PANTHER" id="PTHR42879">
    <property type="entry name" value="3-OXOACYL-(ACYL-CARRIER-PROTEIN) REDUCTASE"/>
    <property type="match status" value="1"/>
</dbReference>
<organism evidence="2">
    <name type="scientific">freshwater metagenome</name>
    <dbReference type="NCBI Taxonomy" id="449393"/>
    <lineage>
        <taxon>unclassified sequences</taxon>
        <taxon>metagenomes</taxon>
        <taxon>ecological metagenomes</taxon>
    </lineage>
</organism>
<dbReference type="PRINTS" id="PR00081">
    <property type="entry name" value="GDHRDH"/>
</dbReference>
<comment type="similarity">
    <text evidence="1">Belongs to the short-chain dehydrogenases/reductases (SDR) family.</text>
</comment>
<dbReference type="InterPro" id="IPR036291">
    <property type="entry name" value="NAD(P)-bd_dom_sf"/>
</dbReference>
<protein>
    <submittedName>
        <fullName evidence="2">Unannotated protein</fullName>
    </submittedName>
</protein>
<evidence type="ECO:0000256" key="1">
    <source>
        <dbReference type="ARBA" id="ARBA00006484"/>
    </source>
</evidence>
<dbReference type="FunFam" id="3.40.50.720:FF:000084">
    <property type="entry name" value="Short-chain dehydrogenase reductase"/>
    <property type="match status" value="1"/>
</dbReference>
<dbReference type="InterPro" id="IPR050259">
    <property type="entry name" value="SDR"/>
</dbReference>
<gene>
    <name evidence="2" type="ORF">UFOPK4237_00591</name>
</gene>
<reference evidence="2" key="1">
    <citation type="submission" date="2020-05" db="EMBL/GenBank/DDBJ databases">
        <authorList>
            <person name="Chiriac C."/>
            <person name="Salcher M."/>
            <person name="Ghai R."/>
            <person name="Kavagutti S V."/>
        </authorList>
    </citation>
    <scope>NUCLEOTIDE SEQUENCE</scope>
</reference>
<name>A0A6J7S7U3_9ZZZZ</name>
<dbReference type="EMBL" id="CAFBPZ010000027">
    <property type="protein sequence ID" value="CAB5037169.1"/>
    <property type="molecule type" value="Genomic_DNA"/>
</dbReference>
<evidence type="ECO:0000313" key="2">
    <source>
        <dbReference type="EMBL" id="CAB5037169.1"/>
    </source>
</evidence>
<dbReference type="Gene3D" id="3.40.50.720">
    <property type="entry name" value="NAD(P)-binding Rossmann-like Domain"/>
    <property type="match status" value="1"/>
</dbReference>
<dbReference type="Pfam" id="PF00106">
    <property type="entry name" value="adh_short"/>
    <property type="match status" value="1"/>
</dbReference>
<dbReference type="CDD" id="cd05233">
    <property type="entry name" value="SDR_c"/>
    <property type="match status" value="1"/>
</dbReference>
<dbReference type="InterPro" id="IPR002347">
    <property type="entry name" value="SDR_fam"/>
</dbReference>
<accession>A0A6J7S7U3</accession>